<feature type="compositionally biased region" description="Low complexity" evidence="4">
    <location>
        <begin position="198"/>
        <end position="208"/>
    </location>
</feature>
<dbReference type="Gene3D" id="3.30.420.10">
    <property type="entry name" value="Ribonuclease H-like superfamily/Ribonuclease H"/>
    <property type="match status" value="1"/>
</dbReference>
<keyword evidence="6" id="KW-0548">Nucleotidyltransferase</keyword>
<dbReference type="InterPro" id="IPR036420">
    <property type="entry name" value="BRCT_dom_sf"/>
</dbReference>
<dbReference type="Proteomes" id="UP000316213">
    <property type="component" value="Unassembled WGS sequence"/>
</dbReference>
<name>A0A5C5ZQV2_9BACT</name>
<evidence type="ECO:0000313" key="7">
    <source>
        <dbReference type="Proteomes" id="UP000316213"/>
    </source>
</evidence>
<gene>
    <name evidence="6" type="primary">polC</name>
    <name evidence="6" type="ORF">Pla100_56480</name>
</gene>
<dbReference type="Pfam" id="PF00533">
    <property type="entry name" value="BRCT"/>
    <property type="match status" value="1"/>
</dbReference>
<dbReference type="FunFam" id="3.30.420.10:FF:000045">
    <property type="entry name" value="3'-5' exonuclease DinG"/>
    <property type="match status" value="1"/>
</dbReference>
<dbReference type="InterPro" id="IPR013520">
    <property type="entry name" value="Ribonucl_H"/>
</dbReference>
<keyword evidence="7" id="KW-1185">Reference proteome</keyword>
<evidence type="ECO:0000259" key="5">
    <source>
        <dbReference type="PROSITE" id="PS50172"/>
    </source>
</evidence>
<dbReference type="InterPro" id="IPR001357">
    <property type="entry name" value="BRCT_dom"/>
</dbReference>
<evidence type="ECO:0000256" key="2">
    <source>
        <dbReference type="ARBA" id="ARBA00026073"/>
    </source>
</evidence>
<feature type="domain" description="BRCT" evidence="5">
    <location>
        <begin position="237"/>
        <end position="325"/>
    </location>
</feature>
<sequence>MPVDFTAIDFETATRASDSACQLAAVRVRGGKIVDSASWLIRPRPFYFSPQNIQIHGITPAKVRGEKEFGELWPTIRQTFGDDCLIAHNASFDLSVLIACLTTHDHPIPEMQYSCTRAIAKRAWPHLPRFGLKPLSDWLGVRFQHHDALEDSIACAKIAIAAAEEANAESLEDLEKHLKLSRGTAGPWGKNGPKFVRSGRASSSATSRLPKPAPEPIVDAMMTREGTDLQRLLIRAEFVRPLTGKRVVFTGTLTRLQREEAEQLVACCGGQCQSTVSRQTSLLVVGRTDARTLDAGRRISTKEEKARQLIAAGAPVEIVSEDDWLASIASL</sequence>
<organism evidence="6 7">
    <name type="scientific">Neorhodopirellula pilleata</name>
    <dbReference type="NCBI Taxonomy" id="2714738"/>
    <lineage>
        <taxon>Bacteria</taxon>
        <taxon>Pseudomonadati</taxon>
        <taxon>Planctomycetota</taxon>
        <taxon>Planctomycetia</taxon>
        <taxon>Pirellulales</taxon>
        <taxon>Pirellulaceae</taxon>
        <taxon>Neorhodopirellula</taxon>
    </lineage>
</organism>
<comment type="function">
    <text evidence="1">DNA polymerase III is a complex, multichain enzyme responsible for most of the replicative synthesis in bacteria. The epsilon subunit contain the editing function and is a proofreading 3'-5' exonuclease.</text>
</comment>
<evidence type="ECO:0000256" key="1">
    <source>
        <dbReference type="ARBA" id="ARBA00025483"/>
    </source>
</evidence>
<accession>A0A5C5ZQV2</accession>
<dbReference type="EMBL" id="SJPM01000020">
    <property type="protein sequence ID" value="TWT89181.1"/>
    <property type="molecule type" value="Genomic_DNA"/>
</dbReference>
<dbReference type="AlphaFoldDB" id="A0A5C5ZQV2"/>
<keyword evidence="6" id="KW-0808">Transferase</keyword>
<dbReference type="SUPFAM" id="SSF52113">
    <property type="entry name" value="BRCT domain"/>
    <property type="match status" value="1"/>
</dbReference>
<comment type="caution">
    <text evidence="6">The sequence shown here is derived from an EMBL/GenBank/DDBJ whole genome shotgun (WGS) entry which is preliminary data.</text>
</comment>
<proteinExistence type="predicted"/>
<dbReference type="SUPFAM" id="SSF53098">
    <property type="entry name" value="Ribonuclease H-like"/>
    <property type="match status" value="1"/>
</dbReference>
<feature type="region of interest" description="Disordered" evidence="4">
    <location>
        <begin position="182"/>
        <end position="215"/>
    </location>
</feature>
<dbReference type="InterPro" id="IPR036397">
    <property type="entry name" value="RNaseH_sf"/>
</dbReference>
<dbReference type="GO" id="GO:0005829">
    <property type="term" value="C:cytosol"/>
    <property type="evidence" value="ECO:0007669"/>
    <property type="project" value="TreeGrafter"/>
</dbReference>
<dbReference type="EC" id="2.7.7.7" evidence="6"/>
<dbReference type="SMART" id="SM00479">
    <property type="entry name" value="EXOIII"/>
    <property type="match status" value="1"/>
</dbReference>
<dbReference type="CDD" id="cd17748">
    <property type="entry name" value="BRCT_DNA_ligase_like"/>
    <property type="match status" value="1"/>
</dbReference>
<comment type="subunit">
    <text evidence="2">DNA polymerase III contains a core (composed of alpha, epsilon and theta chains) that associates with a tau subunit. This core dimerizes to form the POLIII' complex. PolIII' associates with the gamma complex (composed of gamma, delta, delta', psi and chi chains) and with the beta chain to form the complete DNA polymerase III complex.</text>
</comment>
<protein>
    <submittedName>
        <fullName evidence="6">DNA polymerase III PolC-type</fullName>
        <ecNumber evidence="6">2.7.7.7</ecNumber>
    </submittedName>
</protein>
<evidence type="ECO:0000313" key="6">
    <source>
        <dbReference type="EMBL" id="TWT89181.1"/>
    </source>
</evidence>
<evidence type="ECO:0000256" key="3">
    <source>
        <dbReference type="SAM" id="Coils"/>
    </source>
</evidence>
<dbReference type="InterPro" id="IPR012337">
    <property type="entry name" value="RNaseH-like_sf"/>
</dbReference>
<dbReference type="Pfam" id="PF00929">
    <property type="entry name" value="RNase_T"/>
    <property type="match status" value="1"/>
</dbReference>
<reference evidence="6 7" key="1">
    <citation type="submission" date="2019-02" db="EMBL/GenBank/DDBJ databases">
        <title>Deep-cultivation of Planctomycetes and their phenomic and genomic characterization uncovers novel biology.</title>
        <authorList>
            <person name="Wiegand S."/>
            <person name="Jogler M."/>
            <person name="Boedeker C."/>
            <person name="Pinto D."/>
            <person name="Vollmers J."/>
            <person name="Rivas-Marin E."/>
            <person name="Kohn T."/>
            <person name="Peeters S.H."/>
            <person name="Heuer A."/>
            <person name="Rast P."/>
            <person name="Oberbeckmann S."/>
            <person name="Bunk B."/>
            <person name="Jeske O."/>
            <person name="Meyerdierks A."/>
            <person name="Storesund J.E."/>
            <person name="Kallscheuer N."/>
            <person name="Luecker S."/>
            <person name="Lage O.M."/>
            <person name="Pohl T."/>
            <person name="Merkel B.J."/>
            <person name="Hornburger P."/>
            <person name="Mueller R.-W."/>
            <person name="Bruemmer F."/>
            <person name="Labrenz M."/>
            <person name="Spormann A.M."/>
            <person name="Op Den Camp H."/>
            <person name="Overmann J."/>
            <person name="Amann R."/>
            <person name="Jetten M.S.M."/>
            <person name="Mascher T."/>
            <person name="Medema M.H."/>
            <person name="Devos D.P."/>
            <person name="Kaster A.-K."/>
            <person name="Ovreas L."/>
            <person name="Rohde M."/>
            <person name="Galperin M.Y."/>
            <person name="Jogler C."/>
        </authorList>
    </citation>
    <scope>NUCLEOTIDE SEQUENCE [LARGE SCALE GENOMIC DNA]</scope>
    <source>
        <strain evidence="6 7">Pla100</strain>
    </source>
</reference>
<dbReference type="PANTHER" id="PTHR30231:SF42">
    <property type="entry name" value="EXONUCLEASE"/>
    <property type="match status" value="1"/>
</dbReference>
<feature type="coiled-coil region" evidence="3">
    <location>
        <begin position="146"/>
        <end position="180"/>
    </location>
</feature>
<dbReference type="CDD" id="cd06130">
    <property type="entry name" value="DNA_pol_III_epsilon_like"/>
    <property type="match status" value="1"/>
</dbReference>
<keyword evidence="3" id="KW-0175">Coiled coil</keyword>
<dbReference type="PROSITE" id="PS50172">
    <property type="entry name" value="BRCT"/>
    <property type="match status" value="1"/>
</dbReference>
<dbReference type="NCBIfam" id="NF004844">
    <property type="entry name" value="PRK06195.1"/>
    <property type="match status" value="1"/>
</dbReference>
<dbReference type="GO" id="GO:0003676">
    <property type="term" value="F:nucleic acid binding"/>
    <property type="evidence" value="ECO:0007669"/>
    <property type="project" value="InterPro"/>
</dbReference>
<dbReference type="GO" id="GO:0008408">
    <property type="term" value="F:3'-5' exonuclease activity"/>
    <property type="evidence" value="ECO:0007669"/>
    <property type="project" value="TreeGrafter"/>
</dbReference>
<dbReference type="GO" id="GO:0003887">
    <property type="term" value="F:DNA-directed DNA polymerase activity"/>
    <property type="evidence" value="ECO:0007669"/>
    <property type="project" value="UniProtKB-EC"/>
</dbReference>
<dbReference type="Gene3D" id="3.40.50.10190">
    <property type="entry name" value="BRCT domain"/>
    <property type="match status" value="1"/>
</dbReference>
<evidence type="ECO:0000256" key="4">
    <source>
        <dbReference type="SAM" id="MobiDB-lite"/>
    </source>
</evidence>
<dbReference type="SMART" id="SM00292">
    <property type="entry name" value="BRCT"/>
    <property type="match status" value="1"/>
</dbReference>
<dbReference type="PANTHER" id="PTHR30231">
    <property type="entry name" value="DNA POLYMERASE III SUBUNIT EPSILON"/>
    <property type="match status" value="1"/>
</dbReference>